<dbReference type="NCBIfam" id="TIGR03654">
    <property type="entry name" value="L6_bact"/>
    <property type="match status" value="1"/>
</dbReference>
<evidence type="ECO:0000259" key="9">
    <source>
        <dbReference type="Pfam" id="PF00347"/>
    </source>
</evidence>
<evidence type="ECO:0000256" key="3">
    <source>
        <dbReference type="ARBA" id="ARBA00022884"/>
    </source>
</evidence>
<dbReference type="InterPro" id="IPR019906">
    <property type="entry name" value="Ribosomal_uL6_bac-type"/>
</dbReference>
<dbReference type="GO" id="GO:0019843">
    <property type="term" value="F:rRNA binding"/>
    <property type="evidence" value="ECO:0007669"/>
    <property type="project" value="UniProtKB-UniRule"/>
</dbReference>
<evidence type="ECO:0000313" key="11">
    <source>
        <dbReference type="Proteomes" id="UP000709959"/>
    </source>
</evidence>
<dbReference type="GO" id="GO:0003735">
    <property type="term" value="F:structural constituent of ribosome"/>
    <property type="evidence" value="ECO:0007669"/>
    <property type="project" value="UniProtKB-UniRule"/>
</dbReference>
<evidence type="ECO:0000256" key="2">
    <source>
        <dbReference type="ARBA" id="ARBA00022730"/>
    </source>
</evidence>
<feature type="domain" description="Large ribosomal subunit protein uL6 alpha-beta" evidence="9">
    <location>
        <begin position="90"/>
        <end position="164"/>
    </location>
</feature>
<dbReference type="Gene3D" id="3.90.930.12">
    <property type="entry name" value="Ribosomal protein L6, alpha-beta domain"/>
    <property type="match status" value="2"/>
</dbReference>
<comment type="caution">
    <text evidence="10">The sequence shown here is derived from an EMBL/GenBank/DDBJ whole genome shotgun (WGS) entry which is preliminary data.</text>
</comment>
<dbReference type="FunFam" id="3.90.930.12:FF:000002">
    <property type="entry name" value="50S ribosomal protein L6"/>
    <property type="match status" value="1"/>
</dbReference>
<organism evidence="10 11">
    <name type="scientific">Candidatus Geothrix odensensis</name>
    <dbReference type="NCBI Taxonomy" id="2954440"/>
    <lineage>
        <taxon>Bacteria</taxon>
        <taxon>Pseudomonadati</taxon>
        <taxon>Acidobacteriota</taxon>
        <taxon>Holophagae</taxon>
        <taxon>Holophagales</taxon>
        <taxon>Holophagaceae</taxon>
        <taxon>Geothrix</taxon>
    </lineage>
</organism>
<dbReference type="PROSITE" id="PS00525">
    <property type="entry name" value="RIBOSOMAL_L6_1"/>
    <property type="match status" value="1"/>
</dbReference>
<dbReference type="EMBL" id="JADKCH010000002">
    <property type="protein sequence ID" value="MBK8571815.1"/>
    <property type="molecule type" value="Genomic_DNA"/>
</dbReference>
<dbReference type="Proteomes" id="UP000709959">
    <property type="component" value="Unassembled WGS sequence"/>
</dbReference>
<evidence type="ECO:0000256" key="8">
    <source>
        <dbReference type="RuleBase" id="RU003870"/>
    </source>
</evidence>
<dbReference type="HAMAP" id="MF_01365_B">
    <property type="entry name" value="Ribosomal_uL6_B"/>
    <property type="match status" value="1"/>
</dbReference>
<evidence type="ECO:0000256" key="1">
    <source>
        <dbReference type="ARBA" id="ARBA00009356"/>
    </source>
</evidence>
<gene>
    <name evidence="6 10" type="primary">rplF</name>
    <name evidence="10" type="ORF">IPN91_04030</name>
</gene>
<evidence type="ECO:0000256" key="6">
    <source>
        <dbReference type="HAMAP-Rule" id="MF_01365"/>
    </source>
</evidence>
<evidence type="ECO:0000256" key="5">
    <source>
        <dbReference type="ARBA" id="ARBA00023274"/>
    </source>
</evidence>
<dbReference type="SUPFAM" id="SSF56053">
    <property type="entry name" value="Ribosomal protein L6"/>
    <property type="match status" value="2"/>
</dbReference>
<dbReference type="InterPro" id="IPR020040">
    <property type="entry name" value="Ribosomal_uL6_a/b-dom"/>
</dbReference>
<feature type="domain" description="Large ribosomal subunit protein uL6 alpha-beta" evidence="9">
    <location>
        <begin position="12"/>
        <end position="82"/>
    </location>
</feature>
<dbReference type="AlphaFoldDB" id="A0A936F109"/>
<dbReference type="PANTHER" id="PTHR11655">
    <property type="entry name" value="60S/50S RIBOSOMAL PROTEIN L6/L9"/>
    <property type="match status" value="1"/>
</dbReference>
<dbReference type="GO" id="GO:0022625">
    <property type="term" value="C:cytosolic large ribosomal subunit"/>
    <property type="evidence" value="ECO:0007669"/>
    <property type="project" value="UniProtKB-UniRule"/>
</dbReference>
<dbReference type="FunFam" id="3.90.930.12:FF:000001">
    <property type="entry name" value="50S ribosomal protein L6"/>
    <property type="match status" value="1"/>
</dbReference>
<comment type="similarity">
    <text evidence="1 6 7">Belongs to the universal ribosomal protein uL6 family.</text>
</comment>
<evidence type="ECO:0000256" key="4">
    <source>
        <dbReference type="ARBA" id="ARBA00022980"/>
    </source>
</evidence>
<dbReference type="PIRSF" id="PIRSF002162">
    <property type="entry name" value="Ribosomal_L6"/>
    <property type="match status" value="1"/>
</dbReference>
<protein>
    <recommendedName>
        <fullName evidence="6">Large ribosomal subunit protein uL6</fullName>
    </recommendedName>
</protein>
<evidence type="ECO:0000313" key="10">
    <source>
        <dbReference type="EMBL" id="MBK8571815.1"/>
    </source>
</evidence>
<sequence>MSRIGKKPVTLPKGVKVTVAGSEAVVEGAKGKLSCPIPAGITLDIQADSVVLSRVNDEPQNRAYHGLTRALLGNAVTGVTEGWKKELDIVGVGYKAAMEGAKLKLELGYSHPINYEAPEGIQMAVEKTTHIVVTGIDRQLVGQVAADIRKFRKPEPYKGKGVKYTGEVIRRKAGKTGK</sequence>
<evidence type="ECO:0000256" key="7">
    <source>
        <dbReference type="RuleBase" id="RU003869"/>
    </source>
</evidence>
<keyword evidence="5 6" id="KW-0687">Ribonucleoprotein</keyword>
<accession>A0A936F109</accession>
<dbReference type="PANTHER" id="PTHR11655:SF14">
    <property type="entry name" value="LARGE RIBOSOMAL SUBUNIT PROTEIN UL6M"/>
    <property type="match status" value="1"/>
</dbReference>
<dbReference type="PRINTS" id="PR00059">
    <property type="entry name" value="RIBOSOMALL6"/>
</dbReference>
<name>A0A936F109_9BACT</name>
<proteinExistence type="inferred from homology"/>
<keyword evidence="4 6" id="KW-0689">Ribosomal protein</keyword>
<dbReference type="InterPro" id="IPR000702">
    <property type="entry name" value="Ribosomal_uL6-like"/>
</dbReference>
<keyword evidence="2 6" id="KW-0699">rRNA-binding</keyword>
<dbReference type="InterPro" id="IPR002358">
    <property type="entry name" value="Ribosomal_uL6_CS"/>
</dbReference>
<keyword evidence="3 6" id="KW-0694">RNA-binding</keyword>
<dbReference type="InterPro" id="IPR036789">
    <property type="entry name" value="Ribosomal_uL6-like_a/b-dom_sf"/>
</dbReference>
<dbReference type="Pfam" id="PF00347">
    <property type="entry name" value="Ribosomal_L6"/>
    <property type="match status" value="2"/>
</dbReference>
<dbReference type="GO" id="GO:0002181">
    <property type="term" value="P:cytoplasmic translation"/>
    <property type="evidence" value="ECO:0007669"/>
    <property type="project" value="TreeGrafter"/>
</dbReference>
<reference evidence="10 11" key="1">
    <citation type="submission" date="2020-10" db="EMBL/GenBank/DDBJ databases">
        <title>Connecting structure to function with the recovery of over 1000 high-quality activated sludge metagenome-assembled genomes encoding full-length rRNA genes using long-read sequencing.</title>
        <authorList>
            <person name="Singleton C.M."/>
            <person name="Petriglieri F."/>
            <person name="Kristensen J.M."/>
            <person name="Kirkegaard R.H."/>
            <person name="Michaelsen T.Y."/>
            <person name="Andersen M.H."/>
            <person name="Karst S.M."/>
            <person name="Dueholm M.S."/>
            <person name="Nielsen P.H."/>
            <person name="Albertsen M."/>
        </authorList>
    </citation>
    <scope>NUCLEOTIDE SEQUENCE [LARGE SCALE GENOMIC DNA]</scope>
    <source>
        <strain evidence="10">OdNE_18-Q3-R46-58_MAXAC.008</strain>
    </source>
</reference>
<comment type="function">
    <text evidence="6 8">This protein binds to the 23S rRNA, and is important in its secondary structure. It is located near the subunit interface in the base of the L7/L12 stalk, and near the tRNA binding site of the peptidyltransferase center.</text>
</comment>
<comment type="subunit">
    <text evidence="6">Part of the 50S ribosomal subunit.</text>
</comment>